<dbReference type="RefSeq" id="WP_275232203.1">
    <property type="nucleotide sequence ID" value="NZ_JARDXE010000014.1"/>
</dbReference>
<dbReference type="EMBL" id="JARDXE010000014">
    <property type="protein sequence ID" value="MDE8647641.1"/>
    <property type="molecule type" value="Genomic_DNA"/>
</dbReference>
<accession>A0AAW6LQA2</accession>
<dbReference type="CDD" id="cd00093">
    <property type="entry name" value="HTH_XRE"/>
    <property type="match status" value="1"/>
</dbReference>
<dbReference type="InterPro" id="IPR010982">
    <property type="entry name" value="Lambda_DNA-bd_dom_sf"/>
</dbReference>
<dbReference type="InterPro" id="IPR001387">
    <property type="entry name" value="Cro/C1-type_HTH"/>
</dbReference>
<dbReference type="PROSITE" id="PS50943">
    <property type="entry name" value="HTH_CROC1"/>
    <property type="match status" value="1"/>
</dbReference>
<dbReference type="GO" id="GO:0003677">
    <property type="term" value="F:DNA binding"/>
    <property type="evidence" value="ECO:0007669"/>
    <property type="project" value="InterPro"/>
</dbReference>
<organism evidence="2 3">
    <name type="scientific">Rhodococcus qingshengii</name>
    <dbReference type="NCBI Taxonomy" id="334542"/>
    <lineage>
        <taxon>Bacteria</taxon>
        <taxon>Bacillati</taxon>
        <taxon>Actinomycetota</taxon>
        <taxon>Actinomycetes</taxon>
        <taxon>Mycobacteriales</taxon>
        <taxon>Nocardiaceae</taxon>
        <taxon>Rhodococcus</taxon>
        <taxon>Rhodococcus erythropolis group</taxon>
    </lineage>
</organism>
<comment type="caution">
    <text evidence="2">The sequence shown here is derived from an EMBL/GenBank/DDBJ whole genome shotgun (WGS) entry which is preliminary data.</text>
</comment>
<sequence>MDNLTTVIEKALTARGLGKSEFSEMVGVSRSTLARWDTSLPQPATLRKISDVLEIPHSAVLSAALASAGYLGGADTFPSPDVYVVVNECDPDDSQQYLNAGLPGAGVVGVYTTEGAADRYVETANRISNVSSEFRKHTLELDTPAVPSTVTVYTTRWEYLSDTIRTTESIHTSVPERLGESGTSPVDAEEFPHTGLVQELVISSLDPRRGEDILKWFLETLRTQGRVRIPVDAEPAPEPVFESSSSATVIPSSFRDFTESADGAKRSPSTDENIRAALNYIKNSYPGVPRYSATTPADLIQKMLDRGIGDASSKG</sequence>
<evidence type="ECO:0000313" key="2">
    <source>
        <dbReference type="EMBL" id="MDE8647641.1"/>
    </source>
</evidence>
<dbReference type="SUPFAM" id="SSF47413">
    <property type="entry name" value="lambda repressor-like DNA-binding domains"/>
    <property type="match status" value="1"/>
</dbReference>
<evidence type="ECO:0000259" key="1">
    <source>
        <dbReference type="PROSITE" id="PS50943"/>
    </source>
</evidence>
<dbReference type="AlphaFoldDB" id="A0AAW6LQA2"/>
<reference evidence="2" key="1">
    <citation type="submission" date="2023-02" db="EMBL/GenBank/DDBJ databases">
        <title>A novel hydrolase synthesized by Rhodococcus erythropolis HQ is responsible for the detoxification of Zearalenone.</title>
        <authorList>
            <person name="Hu J."/>
            <person name="Xu J."/>
        </authorList>
    </citation>
    <scope>NUCLEOTIDE SEQUENCE</scope>
    <source>
        <strain evidence="2">HQ</strain>
    </source>
</reference>
<gene>
    <name evidence="2" type="ORF">PXH69_21940</name>
</gene>
<evidence type="ECO:0000313" key="3">
    <source>
        <dbReference type="Proteomes" id="UP001217325"/>
    </source>
</evidence>
<proteinExistence type="predicted"/>
<protein>
    <submittedName>
        <fullName evidence="2">Helix-turn-helix transcriptional regulator</fullName>
    </submittedName>
</protein>
<name>A0AAW6LQA2_RHOSG</name>
<dbReference type="SMART" id="SM00530">
    <property type="entry name" value="HTH_XRE"/>
    <property type="match status" value="1"/>
</dbReference>
<dbReference type="Proteomes" id="UP001217325">
    <property type="component" value="Unassembled WGS sequence"/>
</dbReference>
<dbReference type="Gene3D" id="1.10.260.40">
    <property type="entry name" value="lambda repressor-like DNA-binding domains"/>
    <property type="match status" value="1"/>
</dbReference>
<feature type="domain" description="HTH cro/C1-type" evidence="1">
    <location>
        <begin position="8"/>
        <end position="60"/>
    </location>
</feature>